<gene>
    <name evidence="1" type="ORF">SAMN04490195_0537</name>
</gene>
<dbReference type="InterPro" id="IPR053196">
    <property type="entry name" value="Lipoprotein_YbaY-like"/>
</dbReference>
<sequence>MLSVRHFRRVNDKEINMSNENTLSISGNVHYLERIALLPNSTLYVSLQDVSLADASAKQLAAQVIPHAESAGLNFNLQYSTADVLPRHTYAISAQIKTDGELVFASTEHHPVELGVDGVQPVEVLVHRV</sequence>
<dbReference type="PANTHER" id="PTHR38013:SF1">
    <property type="entry name" value="GLYCOPROTEIN_POLYSACCHARIDE METABOLISM"/>
    <property type="match status" value="1"/>
</dbReference>
<dbReference type="Pfam" id="PF09619">
    <property type="entry name" value="YscW"/>
    <property type="match status" value="1"/>
</dbReference>
<protein>
    <submittedName>
        <fullName evidence="1">Putative lipoprotein</fullName>
    </submittedName>
</protein>
<accession>A0A1H0YC40</accession>
<reference evidence="2" key="1">
    <citation type="submission" date="2016-10" db="EMBL/GenBank/DDBJ databases">
        <authorList>
            <person name="Varghese N."/>
            <person name="Submissions S."/>
        </authorList>
    </citation>
    <scope>NUCLEOTIDE SEQUENCE [LARGE SCALE GENOMIC DNA]</scope>
    <source>
        <strain evidence="2">BS3775</strain>
    </source>
</reference>
<dbReference type="Proteomes" id="UP000199570">
    <property type="component" value="Unassembled WGS sequence"/>
</dbReference>
<dbReference type="InterPro" id="IPR039366">
    <property type="entry name" value="Pilotin"/>
</dbReference>
<keyword evidence="1" id="KW-0449">Lipoprotein</keyword>
<evidence type="ECO:0000313" key="2">
    <source>
        <dbReference type="Proteomes" id="UP000199570"/>
    </source>
</evidence>
<dbReference type="AlphaFoldDB" id="A0A1H0YC40"/>
<name>A0A1H0YC40_9PSED</name>
<evidence type="ECO:0000313" key="1">
    <source>
        <dbReference type="EMBL" id="SDQ12640.1"/>
    </source>
</evidence>
<proteinExistence type="predicted"/>
<dbReference type="PANTHER" id="PTHR38013">
    <property type="entry name" value="GLYCOPROTEIN/POLYSACCHARIDE METABOLISM"/>
    <property type="match status" value="1"/>
</dbReference>
<organism evidence="1 2">
    <name type="scientific">Pseudomonas moorei</name>
    <dbReference type="NCBI Taxonomy" id="395599"/>
    <lineage>
        <taxon>Bacteria</taxon>
        <taxon>Pseudomonadati</taxon>
        <taxon>Pseudomonadota</taxon>
        <taxon>Gammaproteobacteria</taxon>
        <taxon>Pseudomonadales</taxon>
        <taxon>Pseudomonadaceae</taxon>
        <taxon>Pseudomonas</taxon>
    </lineage>
</organism>
<dbReference type="EMBL" id="FNKJ01000002">
    <property type="protein sequence ID" value="SDQ12640.1"/>
    <property type="molecule type" value="Genomic_DNA"/>
</dbReference>
<keyword evidence="2" id="KW-1185">Reference proteome</keyword>